<protein>
    <submittedName>
        <fullName evidence="2">Carboxymuconolactone decarboxylase family protein</fullName>
    </submittedName>
</protein>
<dbReference type="Proteomes" id="UP001597512">
    <property type="component" value="Unassembled WGS sequence"/>
</dbReference>
<dbReference type="PANTHER" id="PTHR35446:SF2">
    <property type="entry name" value="CARBOXYMUCONOLACTONE DECARBOXYLASE-LIKE DOMAIN-CONTAINING PROTEIN"/>
    <property type="match status" value="1"/>
</dbReference>
<dbReference type="Gene3D" id="1.20.1290.10">
    <property type="entry name" value="AhpD-like"/>
    <property type="match status" value="1"/>
</dbReference>
<dbReference type="InterPro" id="IPR029032">
    <property type="entry name" value="AhpD-like"/>
</dbReference>
<name>A0ABW6AEP0_9BACT</name>
<evidence type="ECO:0000313" key="2">
    <source>
        <dbReference type="EMBL" id="MFD2932868.1"/>
    </source>
</evidence>
<organism evidence="2 3">
    <name type="scientific">Spirosoma flavum</name>
    <dbReference type="NCBI Taxonomy" id="2048557"/>
    <lineage>
        <taxon>Bacteria</taxon>
        <taxon>Pseudomonadati</taxon>
        <taxon>Bacteroidota</taxon>
        <taxon>Cytophagia</taxon>
        <taxon>Cytophagales</taxon>
        <taxon>Cytophagaceae</taxon>
        <taxon>Spirosoma</taxon>
    </lineage>
</organism>
<accession>A0ABW6AEP0</accession>
<sequence length="187" mass="20046">MAHITLPEGIPGIRSLAMYRPDTGQPLYALAQALLRAGSPDSTLINAERELIAAFVSKQNRTDFCMNSHAAAARYLYADQREVVDQTLDDTSAAPISAKLKALLAIADHVQADARTVSVDLVAAAHDKGATDGDIHDTVLIAASFCMYNRYVDGLATLTPTDPATYADMGEMLATKGYVYINEPQTA</sequence>
<dbReference type="Pfam" id="PF02627">
    <property type="entry name" value="CMD"/>
    <property type="match status" value="1"/>
</dbReference>
<dbReference type="PANTHER" id="PTHR35446">
    <property type="entry name" value="SI:CH211-175M2.5"/>
    <property type="match status" value="1"/>
</dbReference>
<proteinExistence type="predicted"/>
<comment type="caution">
    <text evidence="2">The sequence shown here is derived from an EMBL/GenBank/DDBJ whole genome shotgun (WGS) entry which is preliminary data.</text>
</comment>
<dbReference type="RefSeq" id="WP_381497054.1">
    <property type="nucleotide sequence ID" value="NZ_JBHUOM010000001.1"/>
</dbReference>
<evidence type="ECO:0000259" key="1">
    <source>
        <dbReference type="Pfam" id="PF02627"/>
    </source>
</evidence>
<evidence type="ECO:0000313" key="3">
    <source>
        <dbReference type="Proteomes" id="UP001597512"/>
    </source>
</evidence>
<dbReference type="SUPFAM" id="SSF69118">
    <property type="entry name" value="AhpD-like"/>
    <property type="match status" value="1"/>
</dbReference>
<gene>
    <name evidence="2" type="ORF">ACFS25_03700</name>
</gene>
<keyword evidence="3" id="KW-1185">Reference proteome</keyword>
<reference evidence="3" key="1">
    <citation type="journal article" date="2019" name="Int. J. Syst. Evol. Microbiol.">
        <title>The Global Catalogue of Microorganisms (GCM) 10K type strain sequencing project: providing services to taxonomists for standard genome sequencing and annotation.</title>
        <authorList>
            <consortium name="The Broad Institute Genomics Platform"/>
            <consortium name="The Broad Institute Genome Sequencing Center for Infectious Disease"/>
            <person name="Wu L."/>
            <person name="Ma J."/>
        </authorList>
    </citation>
    <scope>NUCLEOTIDE SEQUENCE [LARGE SCALE GENOMIC DNA]</scope>
    <source>
        <strain evidence="3">KCTC 52490</strain>
    </source>
</reference>
<dbReference type="EMBL" id="JBHUOM010000001">
    <property type="protein sequence ID" value="MFD2932868.1"/>
    <property type="molecule type" value="Genomic_DNA"/>
</dbReference>
<dbReference type="InterPro" id="IPR003779">
    <property type="entry name" value="CMD-like"/>
</dbReference>
<feature type="domain" description="Carboxymuconolactone decarboxylase-like" evidence="1">
    <location>
        <begin position="25"/>
        <end position="104"/>
    </location>
</feature>